<gene>
    <name evidence="2" type="ORF">OBRU01_11565</name>
</gene>
<evidence type="ECO:0000256" key="1">
    <source>
        <dbReference type="ARBA" id="ARBA00026071"/>
    </source>
</evidence>
<dbReference type="AlphaFoldDB" id="A0A0L7L0E6"/>
<evidence type="ECO:0000313" key="3">
    <source>
        <dbReference type="Proteomes" id="UP000037510"/>
    </source>
</evidence>
<accession>A0A0L7L0E6</accession>
<dbReference type="EMBL" id="JTDY01003988">
    <property type="protein sequence ID" value="KOB68744.1"/>
    <property type="molecule type" value="Genomic_DNA"/>
</dbReference>
<dbReference type="GO" id="GO:0005839">
    <property type="term" value="C:proteasome core complex"/>
    <property type="evidence" value="ECO:0007669"/>
    <property type="project" value="InterPro"/>
</dbReference>
<dbReference type="STRING" id="104452.A0A0L7L0E6"/>
<dbReference type="Gene3D" id="3.60.20.10">
    <property type="entry name" value="Glutamine Phosphoribosylpyrophosphate, subunit 1, domain 1"/>
    <property type="match status" value="2"/>
</dbReference>
<dbReference type="InterPro" id="IPR001353">
    <property type="entry name" value="Proteasome_sua/b"/>
</dbReference>
<dbReference type="GO" id="GO:0051603">
    <property type="term" value="P:proteolysis involved in protein catabolic process"/>
    <property type="evidence" value="ECO:0007669"/>
    <property type="project" value="InterPro"/>
</dbReference>
<organism evidence="2 3">
    <name type="scientific">Operophtera brumata</name>
    <name type="common">Winter moth</name>
    <name type="synonym">Phalaena brumata</name>
    <dbReference type="NCBI Taxonomy" id="104452"/>
    <lineage>
        <taxon>Eukaryota</taxon>
        <taxon>Metazoa</taxon>
        <taxon>Ecdysozoa</taxon>
        <taxon>Arthropoda</taxon>
        <taxon>Hexapoda</taxon>
        <taxon>Insecta</taxon>
        <taxon>Pterygota</taxon>
        <taxon>Neoptera</taxon>
        <taxon>Endopterygota</taxon>
        <taxon>Lepidoptera</taxon>
        <taxon>Glossata</taxon>
        <taxon>Ditrysia</taxon>
        <taxon>Geometroidea</taxon>
        <taxon>Geometridae</taxon>
        <taxon>Larentiinae</taxon>
        <taxon>Operophtera</taxon>
    </lineage>
</organism>
<dbReference type="Pfam" id="PF00227">
    <property type="entry name" value="Proteasome"/>
    <property type="match status" value="1"/>
</dbReference>
<proteinExistence type="predicted"/>
<feature type="non-terminal residue" evidence="2">
    <location>
        <position position="189"/>
    </location>
</feature>
<sequence length="189" mass="21385">MKRELEHFDCSSNCAHKEFWSVSKLLRMLEANLEPTVAKLVFVIFQIFAWLSHSKSILAYNGGAVVAMKGQDCVAIASDKRYGIQAQTVATNFPKLKENRIMKPKTFAAMLSNLLYEKRFGPYFVEPVIAGLDPYTHQPYVCNMDLIGCPNEPEDFVVSGTCSEQLYGMCEALWEPNLKPDELFETISQ</sequence>
<dbReference type="Proteomes" id="UP000037510">
    <property type="component" value="Unassembled WGS sequence"/>
</dbReference>
<keyword evidence="3" id="KW-1185">Reference proteome</keyword>
<dbReference type="PANTHER" id="PTHR32194:SF10">
    <property type="entry name" value="PROTEASOME SUBUNIT BETA TYPE-3"/>
    <property type="match status" value="1"/>
</dbReference>
<dbReference type="SUPFAM" id="SSF56235">
    <property type="entry name" value="N-terminal nucleophile aminohydrolases (Ntn hydrolases)"/>
    <property type="match status" value="1"/>
</dbReference>
<keyword evidence="2" id="KW-0647">Proteasome</keyword>
<comment type="caution">
    <text evidence="2">The sequence shown here is derived from an EMBL/GenBank/DDBJ whole genome shotgun (WGS) entry which is preliminary data.</text>
</comment>
<dbReference type="InterPro" id="IPR023333">
    <property type="entry name" value="Proteasome_suB-type"/>
</dbReference>
<reference evidence="2 3" key="1">
    <citation type="journal article" date="2015" name="Genome Biol. Evol.">
        <title>The genome of winter moth (Operophtera brumata) provides a genomic perspective on sexual dimorphism and phenology.</title>
        <authorList>
            <person name="Derks M.F."/>
            <person name="Smit S."/>
            <person name="Salis L."/>
            <person name="Schijlen E."/>
            <person name="Bossers A."/>
            <person name="Mateman C."/>
            <person name="Pijl A.S."/>
            <person name="de Ridder D."/>
            <person name="Groenen M.A."/>
            <person name="Visser M.E."/>
            <person name="Megens H.J."/>
        </authorList>
    </citation>
    <scope>NUCLEOTIDE SEQUENCE [LARGE SCALE GENOMIC DNA]</scope>
    <source>
        <strain evidence="2">WM2013NL</strain>
        <tissue evidence="2">Head and thorax</tissue>
    </source>
</reference>
<dbReference type="InterPro" id="IPR029055">
    <property type="entry name" value="Ntn_hydrolases_N"/>
</dbReference>
<evidence type="ECO:0000313" key="2">
    <source>
        <dbReference type="EMBL" id="KOB68744.1"/>
    </source>
</evidence>
<protein>
    <submittedName>
        <fullName evidence="2">Proteasome subunit beta type</fullName>
    </submittedName>
</protein>
<dbReference type="GO" id="GO:0005737">
    <property type="term" value="C:cytoplasm"/>
    <property type="evidence" value="ECO:0007669"/>
    <property type="project" value="TreeGrafter"/>
</dbReference>
<comment type="subunit">
    <text evidence="1">The 26S proteasome consists of a 20S proteasome core and two 19S regulatory subunits. The 20S proteasome core is composed of 28 subunits that are arranged in four stacked rings, resulting in a barrel-shaped structure. The two end rings are each formed by seven alpha subunits, and the two central rings are each formed by seven beta subunits. The catalytic chamber with the active sites is on the inside of the barrel.</text>
</comment>
<name>A0A0L7L0E6_OPEBR</name>
<dbReference type="PANTHER" id="PTHR32194">
    <property type="entry name" value="METALLOPROTEASE TLDD"/>
    <property type="match status" value="1"/>
</dbReference>